<feature type="domain" description="Response regulatory" evidence="4">
    <location>
        <begin position="1"/>
        <end position="93"/>
    </location>
</feature>
<evidence type="ECO:0000259" key="4">
    <source>
        <dbReference type="PROSITE" id="PS50110"/>
    </source>
</evidence>
<accession>A0A9K3JQ77</accession>
<dbReference type="EC" id="2.7.13.3" evidence="5"/>
<reference evidence="5" key="2">
    <citation type="submission" date="2020-06" db="EMBL/GenBank/DDBJ databases">
        <title>Helianthus annuus Genome sequencing and assembly Release 2.</title>
        <authorList>
            <person name="Gouzy J."/>
            <person name="Langlade N."/>
            <person name="Munos S."/>
        </authorList>
    </citation>
    <scope>NUCLEOTIDE SEQUENCE</scope>
    <source>
        <tissue evidence="5">Leaves</tissue>
    </source>
</reference>
<keyword evidence="1" id="KW-0597">Phosphoprotein</keyword>
<dbReference type="InterPro" id="IPR011006">
    <property type="entry name" value="CheY-like_superfamily"/>
</dbReference>
<keyword evidence="2" id="KW-0902">Two-component regulatory system</keyword>
<dbReference type="Gene3D" id="3.40.50.2300">
    <property type="match status" value="1"/>
</dbReference>
<keyword evidence="5" id="KW-0418">Kinase</keyword>
<gene>
    <name evidence="5" type="ORF">HanXRQr2_Chr02g0081061</name>
</gene>
<keyword evidence="6" id="KW-1185">Reference proteome</keyword>
<evidence type="ECO:0000313" key="5">
    <source>
        <dbReference type="EMBL" id="KAF5819746.1"/>
    </source>
</evidence>
<dbReference type="Gramene" id="mRNA:HanXRQr2_Chr02g0081061">
    <property type="protein sequence ID" value="mRNA:HanXRQr2_Chr02g0081061"/>
    <property type="gene ID" value="HanXRQr2_Chr02g0081061"/>
</dbReference>
<evidence type="ECO:0000256" key="1">
    <source>
        <dbReference type="ARBA" id="ARBA00022553"/>
    </source>
</evidence>
<comment type="caution">
    <text evidence="5">The sequence shown here is derived from an EMBL/GenBank/DDBJ whole genome shotgun (WGS) entry which is preliminary data.</text>
</comment>
<dbReference type="GO" id="GO:0000160">
    <property type="term" value="P:phosphorelay signal transduction system"/>
    <property type="evidence" value="ECO:0007669"/>
    <property type="project" value="UniProtKB-KW"/>
</dbReference>
<dbReference type="GO" id="GO:0004673">
    <property type="term" value="F:protein histidine kinase activity"/>
    <property type="evidence" value="ECO:0007669"/>
    <property type="project" value="UniProtKB-EC"/>
</dbReference>
<evidence type="ECO:0000313" key="6">
    <source>
        <dbReference type="Proteomes" id="UP000215914"/>
    </source>
</evidence>
<dbReference type="PROSITE" id="PS50110">
    <property type="entry name" value="RESPONSE_REGULATORY"/>
    <property type="match status" value="1"/>
</dbReference>
<organism evidence="5 6">
    <name type="scientific">Helianthus annuus</name>
    <name type="common">Common sunflower</name>
    <dbReference type="NCBI Taxonomy" id="4232"/>
    <lineage>
        <taxon>Eukaryota</taxon>
        <taxon>Viridiplantae</taxon>
        <taxon>Streptophyta</taxon>
        <taxon>Embryophyta</taxon>
        <taxon>Tracheophyta</taxon>
        <taxon>Spermatophyta</taxon>
        <taxon>Magnoliopsida</taxon>
        <taxon>eudicotyledons</taxon>
        <taxon>Gunneridae</taxon>
        <taxon>Pentapetalae</taxon>
        <taxon>asterids</taxon>
        <taxon>campanulids</taxon>
        <taxon>Asterales</taxon>
        <taxon>Asteraceae</taxon>
        <taxon>Asteroideae</taxon>
        <taxon>Heliantheae alliance</taxon>
        <taxon>Heliantheae</taxon>
        <taxon>Helianthus</taxon>
    </lineage>
</organism>
<evidence type="ECO:0000256" key="2">
    <source>
        <dbReference type="ARBA" id="ARBA00023012"/>
    </source>
</evidence>
<dbReference type="SUPFAM" id="SSF52172">
    <property type="entry name" value="CheY-like"/>
    <property type="match status" value="1"/>
</dbReference>
<dbReference type="InterPro" id="IPR001789">
    <property type="entry name" value="Sig_transdc_resp-reg_receiver"/>
</dbReference>
<dbReference type="PANTHER" id="PTHR45339">
    <property type="entry name" value="HYBRID SIGNAL TRANSDUCTION HISTIDINE KINASE J"/>
    <property type="match status" value="1"/>
</dbReference>
<protein>
    <submittedName>
        <fullName evidence="5">Histidine kinase response regulator and transcription factor RR-A-type family</fullName>
        <ecNumber evidence="5">2.7.13.3</ecNumber>
    </submittedName>
</protein>
<comment type="caution">
    <text evidence="3">Lacks conserved residue(s) required for the propagation of feature annotation.</text>
</comment>
<dbReference type="EMBL" id="MNCJ02000317">
    <property type="protein sequence ID" value="KAF5819746.1"/>
    <property type="molecule type" value="Genomic_DNA"/>
</dbReference>
<name>A0A9K3JQ77_HELAN</name>
<dbReference type="Proteomes" id="UP000215914">
    <property type="component" value="Unassembled WGS sequence"/>
</dbReference>
<sequence>MPVMDGLQATRVIRSFEKRGNWDEARKAGLELEDSPSYDQILLNGPRKRIPTIEMAANAMSESADECFENGMDSFVTKPVTLQGLKQCLEQYVL</sequence>
<dbReference type="AlphaFoldDB" id="A0A9K3JQ77"/>
<reference evidence="5" key="1">
    <citation type="journal article" date="2017" name="Nature">
        <title>The sunflower genome provides insights into oil metabolism, flowering and Asterid evolution.</title>
        <authorList>
            <person name="Badouin H."/>
            <person name="Gouzy J."/>
            <person name="Grassa C.J."/>
            <person name="Murat F."/>
            <person name="Staton S.E."/>
            <person name="Cottret L."/>
            <person name="Lelandais-Briere C."/>
            <person name="Owens G.L."/>
            <person name="Carrere S."/>
            <person name="Mayjonade B."/>
            <person name="Legrand L."/>
            <person name="Gill N."/>
            <person name="Kane N.C."/>
            <person name="Bowers J.E."/>
            <person name="Hubner S."/>
            <person name="Bellec A."/>
            <person name="Berard A."/>
            <person name="Berges H."/>
            <person name="Blanchet N."/>
            <person name="Boniface M.C."/>
            <person name="Brunel D."/>
            <person name="Catrice O."/>
            <person name="Chaidir N."/>
            <person name="Claudel C."/>
            <person name="Donnadieu C."/>
            <person name="Faraut T."/>
            <person name="Fievet G."/>
            <person name="Helmstetter N."/>
            <person name="King M."/>
            <person name="Knapp S.J."/>
            <person name="Lai Z."/>
            <person name="Le Paslier M.C."/>
            <person name="Lippi Y."/>
            <person name="Lorenzon L."/>
            <person name="Mandel J.R."/>
            <person name="Marage G."/>
            <person name="Marchand G."/>
            <person name="Marquand E."/>
            <person name="Bret-Mestries E."/>
            <person name="Morien E."/>
            <person name="Nambeesan S."/>
            <person name="Nguyen T."/>
            <person name="Pegot-Espagnet P."/>
            <person name="Pouilly N."/>
            <person name="Raftis F."/>
            <person name="Sallet E."/>
            <person name="Schiex T."/>
            <person name="Thomas J."/>
            <person name="Vandecasteele C."/>
            <person name="Vares D."/>
            <person name="Vear F."/>
            <person name="Vautrin S."/>
            <person name="Crespi M."/>
            <person name="Mangin B."/>
            <person name="Burke J.M."/>
            <person name="Salse J."/>
            <person name="Munos S."/>
            <person name="Vincourt P."/>
            <person name="Rieseberg L.H."/>
            <person name="Langlade N.B."/>
        </authorList>
    </citation>
    <scope>NUCLEOTIDE SEQUENCE</scope>
    <source>
        <tissue evidence="5">Leaves</tissue>
    </source>
</reference>
<dbReference type="PANTHER" id="PTHR45339:SF1">
    <property type="entry name" value="HYBRID SIGNAL TRANSDUCTION HISTIDINE KINASE J"/>
    <property type="match status" value="1"/>
</dbReference>
<proteinExistence type="predicted"/>
<keyword evidence="5" id="KW-0808">Transferase</keyword>
<evidence type="ECO:0000256" key="3">
    <source>
        <dbReference type="PROSITE-ProRule" id="PRU00169"/>
    </source>
</evidence>